<feature type="transmembrane region" description="Helical" evidence="6">
    <location>
        <begin position="47"/>
        <end position="70"/>
    </location>
</feature>
<reference evidence="8 9" key="1">
    <citation type="submission" date="2019-09" db="EMBL/GenBank/DDBJ databases">
        <title>Phylogeny of genus Pseudoclavibacter and closely related genus.</title>
        <authorList>
            <person name="Li Y."/>
        </authorList>
    </citation>
    <scope>NUCLEOTIDE SEQUENCE [LARGE SCALE GENOMIC DNA]</scope>
    <source>
        <strain evidence="8 9">KCTC 13959</strain>
    </source>
</reference>
<dbReference type="PANTHER" id="PTHR35007">
    <property type="entry name" value="INTEGRAL MEMBRANE PROTEIN-RELATED"/>
    <property type="match status" value="1"/>
</dbReference>
<keyword evidence="3 6" id="KW-0812">Transmembrane</keyword>
<dbReference type="PANTHER" id="PTHR35007:SF2">
    <property type="entry name" value="PILUS ASSEMBLE PROTEIN"/>
    <property type="match status" value="1"/>
</dbReference>
<sequence>MVAAIALGLLAGGGLTLILTAILRPTSNQPERTPREPAMLRRLREDLIRAGLERIPVGGFLFLAFVIALVAGAAALLFTGILVLGLIGLGLGFWGVLGLVRWRSQQRRNANRAHWPDVVDHLIASVRSGLGLPDAIEQLAKSGPEPLRQDFAQFSRQYRATGAFNLAVDEAKERIADPVADRLFETLRMAREVGGTELVRVLRDFSTFLREEQAVRHEAEARQGWVLNAARLGVVAPWVVLVMLATRPEAAAAYNTAGGVTVILIGLVVSVIAYRLMLVLGKLREEGRWFA</sequence>
<evidence type="ECO:0000259" key="7">
    <source>
        <dbReference type="Pfam" id="PF00482"/>
    </source>
</evidence>
<comment type="subcellular location">
    <subcellularLocation>
        <location evidence="1">Cell membrane</location>
        <topology evidence="1">Multi-pass membrane protein</topology>
    </subcellularLocation>
</comment>
<keyword evidence="5 6" id="KW-0472">Membrane</keyword>
<keyword evidence="9" id="KW-1185">Reference proteome</keyword>
<accession>A0A7J5BBI8</accession>
<dbReference type="Pfam" id="PF00482">
    <property type="entry name" value="T2SSF"/>
    <property type="match status" value="1"/>
</dbReference>
<evidence type="ECO:0000256" key="5">
    <source>
        <dbReference type="ARBA" id="ARBA00023136"/>
    </source>
</evidence>
<protein>
    <submittedName>
        <fullName evidence="8">Type II secretion system protein F</fullName>
    </submittedName>
</protein>
<feature type="transmembrane region" description="Helical" evidence="6">
    <location>
        <begin position="76"/>
        <end position="100"/>
    </location>
</feature>
<dbReference type="RefSeq" id="WP_158051925.1">
    <property type="nucleotide sequence ID" value="NZ_WBKB01000003.1"/>
</dbReference>
<proteinExistence type="predicted"/>
<feature type="transmembrane region" description="Helical" evidence="6">
    <location>
        <begin position="225"/>
        <end position="246"/>
    </location>
</feature>
<dbReference type="GO" id="GO:0005886">
    <property type="term" value="C:plasma membrane"/>
    <property type="evidence" value="ECO:0007669"/>
    <property type="project" value="UniProtKB-SubCell"/>
</dbReference>
<keyword evidence="2" id="KW-1003">Cell membrane</keyword>
<dbReference type="Proteomes" id="UP000433493">
    <property type="component" value="Unassembled WGS sequence"/>
</dbReference>
<evidence type="ECO:0000256" key="4">
    <source>
        <dbReference type="ARBA" id="ARBA00022989"/>
    </source>
</evidence>
<keyword evidence="4 6" id="KW-1133">Transmembrane helix</keyword>
<dbReference type="EMBL" id="WBKB01000003">
    <property type="protein sequence ID" value="KAB1643510.1"/>
    <property type="molecule type" value="Genomic_DNA"/>
</dbReference>
<dbReference type="InterPro" id="IPR018076">
    <property type="entry name" value="T2SS_GspF_dom"/>
</dbReference>
<evidence type="ECO:0000256" key="2">
    <source>
        <dbReference type="ARBA" id="ARBA00022475"/>
    </source>
</evidence>
<evidence type="ECO:0000256" key="3">
    <source>
        <dbReference type="ARBA" id="ARBA00022692"/>
    </source>
</evidence>
<evidence type="ECO:0000256" key="6">
    <source>
        <dbReference type="SAM" id="Phobius"/>
    </source>
</evidence>
<dbReference type="OrthoDB" id="3217742at2"/>
<gene>
    <name evidence="8" type="ORF">F8O05_06390</name>
</gene>
<name>A0A7J5BBI8_9MICO</name>
<evidence type="ECO:0000313" key="9">
    <source>
        <dbReference type="Proteomes" id="UP000433493"/>
    </source>
</evidence>
<organism evidence="8 9">
    <name type="scientific">Gulosibacter chungangensis</name>
    <dbReference type="NCBI Taxonomy" id="979746"/>
    <lineage>
        <taxon>Bacteria</taxon>
        <taxon>Bacillati</taxon>
        <taxon>Actinomycetota</taxon>
        <taxon>Actinomycetes</taxon>
        <taxon>Micrococcales</taxon>
        <taxon>Microbacteriaceae</taxon>
        <taxon>Gulosibacter</taxon>
    </lineage>
</organism>
<evidence type="ECO:0000256" key="1">
    <source>
        <dbReference type="ARBA" id="ARBA00004651"/>
    </source>
</evidence>
<feature type="transmembrane region" description="Helical" evidence="6">
    <location>
        <begin position="252"/>
        <end position="274"/>
    </location>
</feature>
<feature type="transmembrane region" description="Helical" evidence="6">
    <location>
        <begin position="6"/>
        <end position="26"/>
    </location>
</feature>
<evidence type="ECO:0000313" key="8">
    <source>
        <dbReference type="EMBL" id="KAB1643510.1"/>
    </source>
</evidence>
<feature type="domain" description="Type II secretion system protein GspF" evidence="7">
    <location>
        <begin position="120"/>
        <end position="244"/>
    </location>
</feature>
<comment type="caution">
    <text evidence="8">The sequence shown here is derived from an EMBL/GenBank/DDBJ whole genome shotgun (WGS) entry which is preliminary data.</text>
</comment>
<dbReference type="AlphaFoldDB" id="A0A7J5BBI8"/>